<protein>
    <recommendedName>
        <fullName evidence="3">Lipopolysaccharide biosynthesis protein</fullName>
    </recommendedName>
</protein>
<dbReference type="RefSeq" id="WP_085360156.1">
    <property type="nucleotide sequence ID" value="NZ_MTAB01000025.1"/>
</dbReference>
<organism evidence="1 2">
    <name type="scientific">Neisseria dumasiana</name>
    <dbReference type="NCBI Taxonomy" id="1931275"/>
    <lineage>
        <taxon>Bacteria</taxon>
        <taxon>Pseudomonadati</taxon>
        <taxon>Pseudomonadota</taxon>
        <taxon>Betaproteobacteria</taxon>
        <taxon>Neisseriales</taxon>
        <taxon>Neisseriaceae</taxon>
        <taxon>Neisseria</taxon>
    </lineage>
</organism>
<accession>A0A1X3DEW2</accession>
<sequence length="343" mass="40918">MNKTVILAVPFLYGLDQCIEKNLRHHGYNVINLCYDDRDTYYPTLKSRLLSAYHKHITQNSDYKKKLRFDVYQNDIQVKLAALGSNKADYALCIRANIYPKEIIETIRFHSKVCINYQWDGIDRFPDILDYLPYFDRCFVFDKSDVEKYPEHRFQMASNFYFDFPLNITETVSNKLYFLGGYEQKREKETKLFIDFARSNHLPLDFHIYCKDDRAKNLFGSDGINYLNRETILSFTDNLKKSATCGVIVDFVSPDHNGCSFRIFDALNYNKKLITTNPTVTEYDFYHPDNIFVWDTRNSDEIKSFLNRPYQEIDYRIKEKYGFKHWLDRLLHHEPQNQTEKQP</sequence>
<dbReference type="Proteomes" id="UP000193303">
    <property type="component" value="Unassembled WGS sequence"/>
</dbReference>
<gene>
    <name evidence="1" type="ORF">BV912_09735</name>
</gene>
<name>A0A1X3DEW2_9NEIS</name>
<dbReference type="EMBL" id="MTAB01000025">
    <property type="protein sequence ID" value="OSI18420.1"/>
    <property type="molecule type" value="Genomic_DNA"/>
</dbReference>
<evidence type="ECO:0008006" key="3">
    <source>
        <dbReference type="Google" id="ProtNLM"/>
    </source>
</evidence>
<dbReference type="STRING" id="1931275.BV914_06015"/>
<dbReference type="AlphaFoldDB" id="A0A1X3DEW2"/>
<proteinExistence type="predicted"/>
<evidence type="ECO:0000313" key="1">
    <source>
        <dbReference type="EMBL" id="OSI18420.1"/>
    </source>
</evidence>
<reference evidence="2" key="1">
    <citation type="submission" date="2017-01" db="EMBL/GenBank/DDBJ databases">
        <authorList>
            <person name="Mah S.A."/>
            <person name="Swanson W.J."/>
            <person name="Moy G.W."/>
            <person name="Vacquier V.D."/>
        </authorList>
    </citation>
    <scope>NUCLEOTIDE SEQUENCE [LARGE SCALE GENOMIC DNA]</scope>
    <source>
        <strain evidence="2">124861</strain>
    </source>
</reference>
<dbReference type="OrthoDB" id="3251881at2"/>
<comment type="caution">
    <text evidence="1">The sequence shown here is derived from an EMBL/GenBank/DDBJ whole genome shotgun (WGS) entry which is preliminary data.</text>
</comment>
<evidence type="ECO:0000313" key="2">
    <source>
        <dbReference type="Proteomes" id="UP000193303"/>
    </source>
</evidence>